<evidence type="ECO:0000259" key="2">
    <source>
        <dbReference type="Pfam" id="PF22150"/>
    </source>
</evidence>
<comment type="caution">
    <text evidence="3">The sequence shown here is derived from an EMBL/GenBank/DDBJ whole genome shotgun (WGS) entry which is preliminary data.</text>
</comment>
<feature type="domain" description="Type IV pilin Tt1218-like" evidence="2">
    <location>
        <begin position="37"/>
        <end position="81"/>
    </location>
</feature>
<proteinExistence type="predicted"/>
<name>A0A2P4ET52_9GAMM</name>
<dbReference type="InterPro" id="IPR054402">
    <property type="entry name" value="Tt1218-like_dom"/>
</dbReference>
<gene>
    <name evidence="3" type="primary">pilV</name>
    <name evidence="3" type="ORF">C1949_13500</name>
</gene>
<evidence type="ECO:0000313" key="4">
    <source>
        <dbReference type="Proteomes" id="UP000243451"/>
    </source>
</evidence>
<reference evidence="3 4" key="1">
    <citation type="submission" date="2018-01" db="EMBL/GenBank/DDBJ databases">
        <title>Draft genome of the type strain Pseudomonas oceani DSM 100277 isolated from the deep water in Okinawa trough, northwestern Pacific Ocean.</title>
        <authorList>
            <person name="Gomila M."/>
            <person name="Mulet M."/>
            <person name="Garcia-Valdes E."/>
            <person name="Lalucat J."/>
        </authorList>
    </citation>
    <scope>NUCLEOTIDE SEQUENCE [LARGE SCALE GENOMIC DNA]</scope>
    <source>
        <strain evidence="3 4">DSM 100277</strain>
    </source>
</reference>
<keyword evidence="1" id="KW-0472">Membrane</keyword>
<dbReference type="NCBIfam" id="TIGR02532">
    <property type="entry name" value="IV_pilin_GFxxxE"/>
    <property type="match status" value="1"/>
</dbReference>
<dbReference type="InterPro" id="IPR012902">
    <property type="entry name" value="N_methyl_site"/>
</dbReference>
<dbReference type="RefSeq" id="WP_104738998.1">
    <property type="nucleotide sequence ID" value="NZ_BMHR01000008.1"/>
</dbReference>
<evidence type="ECO:0000256" key="1">
    <source>
        <dbReference type="SAM" id="Phobius"/>
    </source>
</evidence>
<feature type="transmembrane region" description="Helical" evidence="1">
    <location>
        <begin position="15"/>
        <end position="38"/>
    </location>
</feature>
<keyword evidence="4" id="KW-1185">Reference proteome</keyword>
<organism evidence="3 4">
    <name type="scientific">Halopseudomonas oceani</name>
    <dbReference type="NCBI Taxonomy" id="1708783"/>
    <lineage>
        <taxon>Bacteria</taxon>
        <taxon>Pseudomonadati</taxon>
        <taxon>Pseudomonadota</taxon>
        <taxon>Gammaproteobacteria</taxon>
        <taxon>Pseudomonadales</taxon>
        <taxon>Pseudomonadaceae</taxon>
        <taxon>Halopseudomonas</taxon>
    </lineage>
</organism>
<dbReference type="NCBIfam" id="TIGR02523">
    <property type="entry name" value="type_IV_pilV"/>
    <property type="match status" value="1"/>
</dbReference>
<dbReference type="Pfam" id="PF22150">
    <property type="entry name" value="Tt1218-like"/>
    <property type="match status" value="1"/>
</dbReference>
<dbReference type="Pfam" id="PF07963">
    <property type="entry name" value="N_methyl"/>
    <property type="match status" value="1"/>
</dbReference>
<keyword evidence="1" id="KW-0812">Transmembrane</keyword>
<accession>A0A2P4ET52</accession>
<protein>
    <submittedName>
        <fullName evidence="3">Type IV pilus modification protein PilV</fullName>
    </submittedName>
</protein>
<dbReference type="AlphaFoldDB" id="A0A2P4ET52"/>
<keyword evidence="1" id="KW-1133">Transmembrane helix</keyword>
<evidence type="ECO:0000313" key="3">
    <source>
        <dbReference type="EMBL" id="POB02452.1"/>
    </source>
</evidence>
<dbReference type="EMBL" id="PPSK01000013">
    <property type="protein sequence ID" value="POB02452.1"/>
    <property type="molecule type" value="Genomic_DNA"/>
</dbReference>
<dbReference type="OrthoDB" id="7031035at2"/>
<dbReference type="InterPro" id="IPR013362">
    <property type="entry name" value="Pilus_4_PilV"/>
</dbReference>
<dbReference type="Proteomes" id="UP000243451">
    <property type="component" value="Unassembled WGS sequence"/>
</dbReference>
<sequence length="153" mass="16121">MALPFRTVSARPQCGFSLIEVLVALLLVALGVLGAAALQLNALRFTQDSAYRVQAGLLATDLLERMRANPSRIASYAGSVAGDCVAAPSDSLSVLAQDQADFAVAVTCHLPDGRAQVSVEDGRVRVQLNWSQARVDDSAEDELVVSVRLGRGA</sequence>